<keyword evidence="4" id="KW-0677">Repeat</keyword>
<dbReference type="EMBL" id="HBFC01007750">
    <property type="protein sequence ID" value="CAD8701721.1"/>
    <property type="molecule type" value="Transcribed_RNA"/>
</dbReference>
<dbReference type="SMART" id="SM00054">
    <property type="entry name" value="EFh"/>
    <property type="match status" value="2"/>
</dbReference>
<feature type="region of interest" description="Disordered" evidence="6">
    <location>
        <begin position="225"/>
        <end position="248"/>
    </location>
</feature>
<dbReference type="PROSITE" id="PS50222">
    <property type="entry name" value="EF_HAND_2"/>
    <property type="match status" value="2"/>
</dbReference>
<keyword evidence="2" id="KW-0963">Cytoplasm</keyword>
<dbReference type="InterPro" id="IPR051426">
    <property type="entry name" value="Peflin/Sorcin_CaBP"/>
</dbReference>
<name>A0A7S0SDD3_9CHLO</name>
<organism evidence="8">
    <name type="scientific">Mantoniella antarctica</name>
    <dbReference type="NCBI Taxonomy" id="81844"/>
    <lineage>
        <taxon>Eukaryota</taxon>
        <taxon>Viridiplantae</taxon>
        <taxon>Chlorophyta</taxon>
        <taxon>Mamiellophyceae</taxon>
        <taxon>Mamiellales</taxon>
        <taxon>Mamiellaceae</taxon>
        <taxon>Mantoniella</taxon>
    </lineage>
</organism>
<evidence type="ECO:0000256" key="5">
    <source>
        <dbReference type="ARBA" id="ARBA00022837"/>
    </source>
</evidence>
<feature type="compositionally biased region" description="Basic and acidic residues" evidence="6">
    <location>
        <begin position="86"/>
        <end position="95"/>
    </location>
</feature>
<feature type="compositionally biased region" description="Polar residues" evidence="6">
    <location>
        <begin position="682"/>
        <end position="692"/>
    </location>
</feature>
<feature type="region of interest" description="Disordered" evidence="6">
    <location>
        <begin position="1"/>
        <end position="103"/>
    </location>
</feature>
<dbReference type="CDD" id="cd00051">
    <property type="entry name" value="EFh"/>
    <property type="match status" value="1"/>
</dbReference>
<dbReference type="PROSITE" id="PS00018">
    <property type="entry name" value="EF_HAND_1"/>
    <property type="match status" value="2"/>
</dbReference>
<evidence type="ECO:0000256" key="3">
    <source>
        <dbReference type="ARBA" id="ARBA00022723"/>
    </source>
</evidence>
<dbReference type="Gene3D" id="1.10.238.10">
    <property type="entry name" value="EF-hand"/>
    <property type="match status" value="1"/>
</dbReference>
<keyword evidence="3" id="KW-0479">Metal-binding</keyword>
<feature type="domain" description="EF-hand" evidence="7">
    <location>
        <begin position="150"/>
        <end position="185"/>
    </location>
</feature>
<dbReference type="InterPro" id="IPR002048">
    <property type="entry name" value="EF_hand_dom"/>
</dbReference>
<reference evidence="8" key="1">
    <citation type="submission" date="2021-01" db="EMBL/GenBank/DDBJ databases">
        <authorList>
            <person name="Corre E."/>
            <person name="Pelletier E."/>
            <person name="Niang G."/>
            <person name="Scheremetjew M."/>
            <person name="Finn R."/>
            <person name="Kale V."/>
            <person name="Holt S."/>
            <person name="Cochrane G."/>
            <person name="Meng A."/>
            <person name="Brown T."/>
            <person name="Cohen L."/>
        </authorList>
    </citation>
    <scope>NUCLEOTIDE SEQUENCE</scope>
    <source>
        <strain evidence="8">SL-175</strain>
    </source>
</reference>
<accession>A0A7S0SDD3</accession>
<gene>
    <name evidence="8" type="ORF">MANT1106_LOCUS4403</name>
</gene>
<feature type="compositionally biased region" description="Polar residues" evidence="6">
    <location>
        <begin position="709"/>
        <end position="718"/>
    </location>
</feature>
<comment type="subcellular location">
    <subcellularLocation>
        <location evidence="1">Cytoplasm</location>
    </subcellularLocation>
</comment>
<evidence type="ECO:0000259" key="7">
    <source>
        <dbReference type="PROSITE" id="PS50222"/>
    </source>
</evidence>
<sequence length="760" mass="80713">MAPRAEGDADEDRPEAQRRSPERGSGGDGGDAETSIVTHMVESGFAEPSAAASPTGKSDKSEICSKTAVASASAPPPQRRHPAKQTNERQEKAKDLGPGWCGSINTKPPAELVNVVKSNKTSKNKAVWGSSVDDWLVRRGFSILPELSEEDLDEIAEVFNLLDDDGSGALDADELLEGFSLMGSRVDETQLRALIRQVDFDGSGEIELDEFEVIMGSKKQFSKLKGIDENGDEQEAVSSGDDDDSEFNSTWARGLRRKKMISAIQDGGESRIRLVRMAIEAEEETKMTNTDREAAREAEEAKSGKIFGKQLTPKASAAVAAAAAAAAAATMQAGLPPVPLKFLHDKGSGSAVLHAIEVATEERARETRAASRMQDRMSQTPVIKYDAWGNVIKRKISGGHVSRRETLGVTEAGSDDEDIGKHSDSDESSDGDKSPAADGRSRPSRAAHMSGRVFKKGVGRRMRHEAGEPGGTGDDRGEQGFDWSFVKSRVGDVGRRRRQSRGAGEVLSTGRQLFAQMSKHLSRRSGPGRVNPEQLIAATAAITSMLRTSASVAPSRPSFAQVLQETAEAKAAVKRSEVPAKPNLGFESAMRRLAGALALKGKDAGLSRPEEEVSPKRHGGEPKRGGNVVGGISAVLSPDSRAPASSSTAGRYSVPIPGSSSAASVVTSGRRAGAPARFGRSPTPQLPNSAFSPSEGLGLRSPRDAGNASLVQGIQSPSFGRRKGMEERKSAVRGERRVAGGYAWTSPPPRTRPPGLGFRD</sequence>
<feature type="compositionally biased region" description="Basic residues" evidence="6">
    <location>
        <begin position="453"/>
        <end position="463"/>
    </location>
</feature>
<evidence type="ECO:0000256" key="1">
    <source>
        <dbReference type="ARBA" id="ARBA00004496"/>
    </source>
</evidence>
<dbReference type="GO" id="GO:0005737">
    <property type="term" value="C:cytoplasm"/>
    <property type="evidence" value="ECO:0007669"/>
    <property type="project" value="UniProtKB-SubCell"/>
</dbReference>
<feature type="compositionally biased region" description="Basic and acidic residues" evidence="6">
    <location>
        <begin position="419"/>
        <end position="441"/>
    </location>
</feature>
<feature type="compositionally biased region" description="Acidic residues" evidence="6">
    <location>
        <begin position="229"/>
        <end position="246"/>
    </location>
</feature>
<evidence type="ECO:0000256" key="4">
    <source>
        <dbReference type="ARBA" id="ARBA00022737"/>
    </source>
</evidence>
<protein>
    <recommendedName>
        <fullName evidence="7">EF-hand domain-containing protein</fullName>
    </recommendedName>
</protein>
<dbReference type="PANTHER" id="PTHR46212">
    <property type="entry name" value="PEFLIN"/>
    <property type="match status" value="1"/>
</dbReference>
<evidence type="ECO:0000256" key="6">
    <source>
        <dbReference type="SAM" id="MobiDB-lite"/>
    </source>
</evidence>
<proteinExistence type="predicted"/>
<dbReference type="GO" id="GO:0048306">
    <property type="term" value="F:calcium-dependent protein binding"/>
    <property type="evidence" value="ECO:0007669"/>
    <property type="project" value="UniProtKB-ARBA"/>
</dbReference>
<dbReference type="GO" id="GO:0005509">
    <property type="term" value="F:calcium ion binding"/>
    <property type="evidence" value="ECO:0007669"/>
    <property type="project" value="InterPro"/>
</dbReference>
<feature type="region of interest" description="Disordered" evidence="6">
    <location>
        <begin position="403"/>
        <end position="480"/>
    </location>
</feature>
<keyword evidence="5" id="KW-0106">Calcium</keyword>
<dbReference type="AlphaFoldDB" id="A0A7S0SDD3"/>
<feature type="compositionally biased region" description="Low complexity" evidence="6">
    <location>
        <begin position="658"/>
        <end position="680"/>
    </location>
</feature>
<feature type="region of interest" description="Disordered" evidence="6">
    <location>
        <begin position="601"/>
        <end position="760"/>
    </location>
</feature>
<dbReference type="PANTHER" id="PTHR46212:SF3">
    <property type="entry name" value="GH27120P"/>
    <property type="match status" value="1"/>
</dbReference>
<evidence type="ECO:0000313" key="8">
    <source>
        <dbReference type="EMBL" id="CAD8701721.1"/>
    </source>
</evidence>
<dbReference type="InterPro" id="IPR018247">
    <property type="entry name" value="EF_Hand_1_Ca_BS"/>
</dbReference>
<evidence type="ECO:0000256" key="2">
    <source>
        <dbReference type="ARBA" id="ARBA00022490"/>
    </source>
</evidence>
<feature type="domain" description="EF-hand" evidence="7">
    <location>
        <begin position="186"/>
        <end position="221"/>
    </location>
</feature>
<dbReference type="Pfam" id="PF13499">
    <property type="entry name" value="EF-hand_7"/>
    <property type="match status" value="1"/>
</dbReference>
<feature type="compositionally biased region" description="Basic and acidic residues" evidence="6">
    <location>
        <begin position="723"/>
        <end position="738"/>
    </location>
</feature>
<feature type="compositionally biased region" description="Basic and acidic residues" evidence="6">
    <location>
        <begin position="601"/>
        <end position="624"/>
    </location>
</feature>
<dbReference type="SUPFAM" id="SSF47473">
    <property type="entry name" value="EF-hand"/>
    <property type="match status" value="1"/>
</dbReference>
<dbReference type="InterPro" id="IPR011992">
    <property type="entry name" value="EF-hand-dom_pair"/>
</dbReference>